<evidence type="ECO:0000313" key="1">
    <source>
        <dbReference type="EMBL" id="KAJ8970363.1"/>
    </source>
</evidence>
<name>A0AAV8ZSM6_9CUCU</name>
<protein>
    <submittedName>
        <fullName evidence="1">Uncharacterized protein</fullName>
    </submittedName>
</protein>
<comment type="caution">
    <text evidence="1">The sequence shown here is derived from an EMBL/GenBank/DDBJ whole genome shotgun (WGS) entry which is preliminary data.</text>
</comment>
<dbReference type="Proteomes" id="UP001162156">
    <property type="component" value="Unassembled WGS sequence"/>
</dbReference>
<dbReference type="EMBL" id="JANEYF010000366">
    <property type="protein sequence ID" value="KAJ8970363.1"/>
    <property type="molecule type" value="Genomic_DNA"/>
</dbReference>
<reference evidence="1" key="1">
    <citation type="journal article" date="2023" name="Insect Mol. Biol.">
        <title>Genome sequencing provides insights into the evolution of gene families encoding plant cell wall-degrading enzymes in longhorned beetles.</title>
        <authorList>
            <person name="Shin N.R."/>
            <person name="Okamura Y."/>
            <person name="Kirsch R."/>
            <person name="Pauchet Y."/>
        </authorList>
    </citation>
    <scope>NUCLEOTIDE SEQUENCE</scope>
    <source>
        <strain evidence="1">RBIC_L_NR</strain>
    </source>
</reference>
<keyword evidence="2" id="KW-1185">Reference proteome</keyword>
<gene>
    <name evidence="1" type="ORF">NQ314_001274</name>
</gene>
<organism evidence="1 2">
    <name type="scientific">Rhamnusium bicolor</name>
    <dbReference type="NCBI Taxonomy" id="1586634"/>
    <lineage>
        <taxon>Eukaryota</taxon>
        <taxon>Metazoa</taxon>
        <taxon>Ecdysozoa</taxon>
        <taxon>Arthropoda</taxon>
        <taxon>Hexapoda</taxon>
        <taxon>Insecta</taxon>
        <taxon>Pterygota</taxon>
        <taxon>Neoptera</taxon>
        <taxon>Endopterygota</taxon>
        <taxon>Coleoptera</taxon>
        <taxon>Polyphaga</taxon>
        <taxon>Cucujiformia</taxon>
        <taxon>Chrysomeloidea</taxon>
        <taxon>Cerambycidae</taxon>
        <taxon>Lepturinae</taxon>
        <taxon>Rhagiini</taxon>
        <taxon>Rhamnusium</taxon>
    </lineage>
</organism>
<evidence type="ECO:0000313" key="2">
    <source>
        <dbReference type="Proteomes" id="UP001162156"/>
    </source>
</evidence>
<dbReference type="AlphaFoldDB" id="A0AAV8ZSM6"/>
<proteinExistence type="predicted"/>
<accession>A0AAV8ZSM6</accession>
<sequence length="105" mass="10999">MKVGTYGDLVASVQRLQLQLKKAGAGGGLGGLEGRIAAIQSLLLSPQFGRALAVYNKIQTVRCRTTPRPTPIAQTALRDCLDAIGNSQSAYAVELATLLTGNTQT</sequence>